<evidence type="ECO:0000313" key="6">
    <source>
        <dbReference type="EMBL" id="NVE95467.1"/>
    </source>
</evidence>
<organism evidence="6 7">
    <name type="scientific">Altererythrobacter lutimaris</name>
    <dbReference type="NCBI Taxonomy" id="2743979"/>
    <lineage>
        <taxon>Bacteria</taxon>
        <taxon>Pseudomonadati</taxon>
        <taxon>Pseudomonadota</taxon>
        <taxon>Alphaproteobacteria</taxon>
        <taxon>Sphingomonadales</taxon>
        <taxon>Erythrobacteraceae</taxon>
        <taxon>Altererythrobacter</taxon>
    </lineage>
</organism>
<dbReference type="InterPro" id="IPR037682">
    <property type="entry name" value="TonB_C"/>
</dbReference>
<evidence type="ECO:0000259" key="5">
    <source>
        <dbReference type="PROSITE" id="PS52015"/>
    </source>
</evidence>
<evidence type="ECO:0000313" key="7">
    <source>
        <dbReference type="Proteomes" id="UP000546031"/>
    </source>
</evidence>
<keyword evidence="3" id="KW-1133">Transmembrane helix</keyword>
<dbReference type="Pfam" id="PF03544">
    <property type="entry name" value="TonB_C"/>
    <property type="match status" value="1"/>
</dbReference>
<dbReference type="GO" id="GO:0055085">
    <property type="term" value="P:transmembrane transport"/>
    <property type="evidence" value="ECO:0007669"/>
    <property type="project" value="InterPro"/>
</dbReference>
<gene>
    <name evidence="6" type="ORF">HUO12_11200</name>
</gene>
<reference evidence="6 7" key="1">
    <citation type="submission" date="2020-06" db="EMBL/GenBank/DDBJ databases">
        <title>Altererythrobacter lutimaris sp. nov., a marine bacterium isolated from a tidal flat.</title>
        <authorList>
            <person name="Kim D."/>
            <person name="Yoo Y."/>
            <person name="Kim J.-J."/>
        </authorList>
    </citation>
    <scope>NUCLEOTIDE SEQUENCE [LARGE SCALE GENOMIC DNA]</scope>
    <source>
        <strain evidence="6 7">JGD-16</strain>
    </source>
</reference>
<comment type="subcellular location">
    <subcellularLocation>
        <location evidence="1">Membrane</location>
        <topology evidence="1">Single-pass membrane protein</topology>
    </subcellularLocation>
</comment>
<feature type="domain" description="TonB C-terminal" evidence="5">
    <location>
        <begin position="180"/>
        <end position="271"/>
    </location>
</feature>
<evidence type="ECO:0000256" key="2">
    <source>
        <dbReference type="ARBA" id="ARBA00022692"/>
    </source>
</evidence>
<dbReference type="PROSITE" id="PS52015">
    <property type="entry name" value="TONB_CTD"/>
    <property type="match status" value="1"/>
</dbReference>
<dbReference type="SUPFAM" id="SSF74653">
    <property type="entry name" value="TolA/TonB C-terminal domain"/>
    <property type="match status" value="1"/>
</dbReference>
<dbReference type="EMBL" id="JABWTA010000001">
    <property type="protein sequence ID" value="NVE95467.1"/>
    <property type="molecule type" value="Genomic_DNA"/>
</dbReference>
<evidence type="ECO:0000256" key="3">
    <source>
        <dbReference type="ARBA" id="ARBA00022989"/>
    </source>
</evidence>
<dbReference type="AlphaFoldDB" id="A0A850H8H4"/>
<dbReference type="Gene3D" id="3.30.1150.10">
    <property type="match status" value="1"/>
</dbReference>
<comment type="caution">
    <text evidence="6">The sequence shown here is derived from an EMBL/GenBank/DDBJ whole genome shotgun (WGS) entry which is preliminary data.</text>
</comment>
<accession>A0A850H8H4</accession>
<keyword evidence="4" id="KW-0472">Membrane</keyword>
<evidence type="ECO:0000256" key="1">
    <source>
        <dbReference type="ARBA" id="ARBA00004167"/>
    </source>
</evidence>
<proteinExistence type="predicted"/>
<protein>
    <submittedName>
        <fullName evidence="6">TonB family protein</fullName>
    </submittedName>
</protein>
<evidence type="ECO:0000256" key="4">
    <source>
        <dbReference type="ARBA" id="ARBA00023136"/>
    </source>
</evidence>
<sequence>MVKRKGAVLLEPISPWNIDFGENRCRLTRLFGTADDQHLIMLEQAAPMERFGMTLAGSKVKLFAPGRWNYLGLRNDVPLKYLTGVKRGSIDGFGPALILGNVYIGGADPAADDDEQSSLEIDLEGAAKVDRVVLRMGTNILSFETGNMAPAVQALNVCAKDLLRAWGLDPEKHANYTPPDFLNLESIAQSIQRDYPKQALYRGQGGIFRVRLIVEQDGAVSDCHIEESTVSEALQTPACEKMKYAKFAPALDSDGNPMRSFYATTVTYATN</sequence>
<dbReference type="Proteomes" id="UP000546031">
    <property type="component" value="Unassembled WGS sequence"/>
</dbReference>
<keyword evidence="2" id="KW-0812">Transmembrane</keyword>
<dbReference type="GO" id="GO:0016020">
    <property type="term" value="C:membrane"/>
    <property type="evidence" value="ECO:0007669"/>
    <property type="project" value="UniProtKB-SubCell"/>
</dbReference>
<dbReference type="NCBIfam" id="TIGR01352">
    <property type="entry name" value="tonB_Cterm"/>
    <property type="match status" value="1"/>
</dbReference>
<name>A0A850H8H4_9SPHN</name>
<keyword evidence="7" id="KW-1185">Reference proteome</keyword>
<dbReference type="InterPro" id="IPR006260">
    <property type="entry name" value="TonB/TolA_C"/>
</dbReference>